<evidence type="ECO:0000313" key="2">
    <source>
        <dbReference type="EMBL" id="ORY30409.1"/>
    </source>
</evidence>
<keyword evidence="3" id="KW-1185">Reference proteome</keyword>
<proteinExistence type="predicted"/>
<name>A0A1Y2B6E3_9TREE</name>
<protein>
    <submittedName>
        <fullName evidence="2">Uncharacterized protein</fullName>
    </submittedName>
</protein>
<organism evidence="2 3">
    <name type="scientific">Naematelia encephala</name>
    <dbReference type="NCBI Taxonomy" id="71784"/>
    <lineage>
        <taxon>Eukaryota</taxon>
        <taxon>Fungi</taxon>
        <taxon>Dikarya</taxon>
        <taxon>Basidiomycota</taxon>
        <taxon>Agaricomycotina</taxon>
        <taxon>Tremellomycetes</taxon>
        <taxon>Tremellales</taxon>
        <taxon>Naemateliaceae</taxon>
        <taxon>Naematelia</taxon>
    </lineage>
</organism>
<dbReference type="OrthoDB" id="49605at2759"/>
<dbReference type="InParanoid" id="A0A1Y2B6E3"/>
<reference evidence="2 3" key="1">
    <citation type="submission" date="2016-07" db="EMBL/GenBank/DDBJ databases">
        <title>Pervasive Adenine N6-methylation of Active Genes in Fungi.</title>
        <authorList>
            <consortium name="DOE Joint Genome Institute"/>
            <person name="Mondo S.J."/>
            <person name="Dannebaum R.O."/>
            <person name="Kuo R.C."/>
            <person name="Labutti K."/>
            <person name="Haridas S."/>
            <person name="Kuo A."/>
            <person name="Salamov A."/>
            <person name="Ahrendt S.R."/>
            <person name="Lipzen A."/>
            <person name="Sullivan W."/>
            <person name="Andreopoulos W.B."/>
            <person name="Clum A."/>
            <person name="Lindquist E."/>
            <person name="Daum C."/>
            <person name="Ramamoorthy G.K."/>
            <person name="Gryganskyi A."/>
            <person name="Culley D."/>
            <person name="Magnuson J.K."/>
            <person name="James T.Y."/>
            <person name="O'Malley M.A."/>
            <person name="Stajich J.E."/>
            <person name="Spatafora J.W."/>
            <person name="Visel A."/>
            <person name="Grigoriev I.V."/>
        </authorList>
    </citation>
    <scope>NUCLEOTIDE SEQUENCE [LARGE SCALE GENOMIC DNA]</scope>
    <source>
        <strain evidence="2 3">68-887.2</strain>
    </source>
</reference>
<dbReference type="Proteomes" id="UP000193986">
    <property type="component" value="Unassembled WGS sequence"/>
</dbReference>
<feature type="region of interest" description="Disordered" evidence="1">
    <location>
        <begin position="26"/>
        <end position="49"/>
    </location>
</feature>
<gene>
    <name evidence="2" type="ORF">BCR39DRAFT_529774</name>
</gene>
<dbReference type="STRING" id="71784.A0A1Y2B6E3"/>
<evidence type="ECO:0000313" key="3">
    <source>
        <dbReference type="Proteomes" id="UP000193986"/>
    </source>
</evidence>
<dbReference type="EMBL" id="MCFC01000020">
    <property type="protein sequence ID" value="ORY30409.1"/>
    <property type="molecule type" value="Genomic_DNA"/>
</dbReference>
<sequence length="108" mass="11901">MSTASASSPAAHRLAALRAAEARLKGASSPSSISEEPAPKVEEVWIQPSEKEDASKKKEFARLLDRGIIRDNGYEQGAVCVEVSLRWSWDVQRRVWGKLDAGSKRHVD</sequence>
<accession>A0A1Y2B6E3</accession>
<feature type="compositionally biased region" description="Basic and acidic residues" evidence="1">
    <location>
        <begin position="37"/>
        <end position="49"/>
    </location>
</feature>
<comment type="caution">
    <text evidence="2">The sequence shown here is derived from an EMBL/GenBank/DDBJ whole genome shotgun (WGS) entry which is preliminary data.</text>
</comment>
<evidence type="ECO:0000256" key="1">
    <source>
        <dbReference type="SAM" id="MobiDB-lite"/>
    </source>
</evidence>
<feature type="compositionally biased region" description="Low complexity" evidence="1">
    <location>
        <begin position="27"/>
        <end position="36"/>
    </location>
</feature>
<dbReference type="AlphaFoldDB" id="A0A1Y2B6E3"/>